<comment type="caution">
    <text evidence="3">The sequence shown here is derived from an EMBL/GenBank/DDBJ whole genome shotgun (WGS) entry which is preliminary data.</text>
</comment>
<gene>
    <name evidence="3" type="ORF">QEH59_05250</name>
</gene>
<dbReference type="PANTHER" id="PTHR43156:SF2">
    <property type="entry name" value="STAGE II SPORULATION PROTEIN E"/>
    <property type="match status" value="1"/>
</dbReference>
<sequence length="568" mass="63874">MPEESALYVTEFKLRANVKEIPAIRERFIDFLLSLGLDDSEKDGWKLAFTELVNNAIEHGCKDTPDADIYIRWWSVKDSVWLLAQDSGQGPADAVARNPTLPEDPLSEGGRGLYIVHEFADQFDHWRCARGYIAQVGKFYKRLNSVLPLNPEMDAILDELSDCYESLSLFDRMAANLLQDERIDRFVQSGLNMFMDARDYSAIHLELYQPEKNQIYHWLGTIKSYGVFGHVADEDAEILQKNDSINWSTRRNNCPFSEGAIYPVGCCVPLYVGDQIVGLIAVGCEDEDHVIVSNDIRNLRALADIIGVSISRELLDLEKDARKRLATEMHIATELQQKLLPTRKVIPEIPGYELFFSSLSALEVAGDFVEVRQNRSGEYLGCVIDVMGKGVSAAILAGIFRSQFIAYSYRGGNLATFIEGVNQALESQLEGATMFITTFVFKLNPESNSITYTAAGHPPALLFSADGSMRELISTGPPIGLFPEVEYAQHQIELSPQDRLVVVTDGLYEWTQGKDIFGWEAMVQWFSSNNHLDAETLWTKLQSKMLGARKLQAIEQEDDETLLILTRK</sequence>
<dbReference type="CDD" id="cd16936">
    <property type="entry name" value="HATPase_RsbW-like"/>
    <property type="match status" value="1"/>
</dbReference>
<dbReference type="InterPro" id="IPR001932">
    <property type="entry name" value="PPM-type_phosphatase-like_dom"/>
</dbReference>
<dbReference type="InterPro" id="IPR003594">
    <property type="entry name" value="HATPase_dom"/>
</dbReference>
<evidence type="ECO:0000259" key="2">
    <source>
        <dbReference type="SMART" id="SM00331"/>
    </source>
</evidence>
<dbReference type="InterPro" id="IPR036457">
    <property type="entry name" value="PPM-type-like_dom_sf"/>
</dbReference>
<keyword evidence="1" id="KW-0378">Hydrolase</keyword>
<dbReference type="RefSeq" id="WP_308984305.1">
    <property type="nucleotide sequence ID" value="NZ_JARXIC010000006.1"/>
</dbReference>
<dbReference type="Gene3D" id="3.30.565.10">
    <property type="entry name" value="Histidine kinase-like ATPase, C-terminal domain"/>
    <property type="match status" value="1"/>
</dbReference>
<proteinExistence type="predicted"/>
<dbReference type="SUPFAM" id="SSF55781">
    <property type="entry name" value="GAF domain-like"/>
    <property type="match status" value="1"/>
</dbReference>
<evidence type="ECO:0000313" key="3">
    <source>
        <dbReference type="EMBL" id="MDQ8193818.1"/>
    </source>
</evidence>
<dbReference type="Proteomes" id="UP001243717">
    <property type="component" value="Unassembled WGS sequence"/>
</dbReference>
<dbReference type="EMBL" id="JARXIC010000006">
    <property type="protein sequence ID" value="MDQ8193818.1"/>
    <property type="molecule type" value="Genomic_DNA"/>
</dbReference>
<evidence type="ECO:0000313" key="4">
    <source>
        <dbReference type="Proteomes" id="UP001243717"/>
    </source>
</evidence>
<dbReference type="Pfam" id="PF13581">
    <property type="entry name" value="HATPase_c_2"/>
    <property type="match status" value="1"/>
</dbReference>
<organism evidence="3 4">
    <name type="scientific">Thalassobacterium sedimentorum</name>
    <dbReference type="NCBI Taxonomy" id="3041258"/>
    <lineage>
        <taxon>Bacteria</taxon>
        <taxon>Pseudomonadati</taxon>
        <taxon>Verrucomicrobiota</taxon>
        <taxon>Opitutia</taxon>
        <taxon>Puniceicoccales</taxon>
        <taxon>Coraliomargaritaceae</taxon>
        <taxon>Thalassobacterium</taxon>
    </lineage>
</organism>
<reference evidence="3 4" key="1">
    <citation type="submission" date="2023-04" db="EMBL/GenBank/DDBJ databases">
        <title>A novel bacteria isolated from coastal sediment.</title>
        <authorList>
            <person name="Liu X.-J."/>
            <person name="Du Z.-J."/>
        </authorList>
    </citation>
    <scope>NUCLEOTIDE SEQUENCE [LARGE SCALE GENOMIC DNA]</scope>
    <source>
        <strain evidence="3 4">SDUM461004</strain>
    </source>
</reference>
<dbReference type="SUPFAM" id="SSF55874">
    <property type="entry name" value="ATPase domain of HSP90 chaperone/DNA topoisomerase II/histidine kinase"/>
    <property type="match status" value="1"/>
</dbReference>
<name>A0ABU1AI04_9BACT</name>
<dbReference type="SMART" id="SM00331">
    <property type="entry name" value="PP2C_SIG"/>
    <property type="match status" value="1"/>
</dbReference>
<dbReference type="InterPro" id="IPR029016">
    <property type="entry name" value="GAF-like_dom_sf"/>
</dbReference>
<keyword evidence="4" id="KW-1185">Reference proteome</keyword>
<dbReference type="Gene3D" id="3.60.40.10">
    <property type="entry name" value="PPM-type phosphatase domain"/>
    <property type="match status" value="1"/>
</dbReference>
<protein>
    <submittedName>
        <fullName evidence="3">SpoIIE family protein phosphatase</fullName>
    </submittedName>
</protein>
<feature type="domain" description="PPM-type phosphatase" evidence="2">
    <location>
        <begin position="351"/>
        <end position="567"/>
    </location>
</feature>
<dbReference type="Gene3D" id="3.30.450.40">
    <property type="match status" value="1"/>
</dbReference>
<evidence type="ECO:0000256" key="1">
    <source>
        <dbReference type="ARBA" id="ARBA00022801"/>
    </source>
</evidence>
<dbReference type="PANTHER" id="PTHR43156">
    <property type="entry name" value="STAGE II SPORULATION PROTEIN E-RELATED"/>
    <property type="match status" value="1"/>
</dbReference>
<accession>A0ABU1AI04</accession>
<dbReference type="InterPro" id="IPR036890">
    <property type="entry name" value="HATPase_C_sf"/>
</dbReference>
<dbReference type="Pfam" id="PF07228">
    <property type="entry name" value="SpoIIE"/>
    <property type="match status" value="1"/>
</dbReference>
<dbReference type="InterPro" id="IPR052016">
    <property type="entry name" value="Bact_Sigma-Reg"/>
</dbReference>
<dbReference type="SUPFAM" id="SSF81606">
    <property type="entry name" value="PP2C-like"/>
    <property type="match status" value="1"/>
</dbReference>